<feature type="signal peptide" evidence="1">
    <location>
        <begin position="1"/>
        <end position="19"/>
    </location>
</feature>
<proteinExistence type="predicted"/>
<keyword evidence="3" id="KW-1185">Reference proteome</keyword>
<evidence type="ECO:0000313" key="2">
    <source>
        <dbReference type="EMBL" id="KAJ7722190.1"/>
    </source>
</evidence>
<organism evidence="2 3">
    <name type="scientific">Mycena metata</name>
    <dbReference type="NCBI Taxonomy" id="1033252"/>
    <lineage>
        <taxon>Eukaryota</taxon>
        <taxon>Fungi</taxon>
        <taxon>Dikarya</taxon>
        <taxon>Basidiomycota</taxon>
        <taxon>Agaricomycotina</taxon>
        <taxon>Agaricomycetes</taxon>
        <taxon>Agaricomycetidae</taxon>
        <taxon>Agaricales</taxon>
        <taxon>Marasmiineae</taxon>
        <taxon>Mycenaceae</taxon>
        <taxon>Mycena</taxon>
    </lineage>
</organism>
<name>A0AAD7MKT7_9AGAR</name>
<reference evidence="2" key="1">
    <citation type="submission" date="2023-03" db="EMBL/GenBank/DDBJ databases">
        <title>Massive genome expansion in bonnet fungi (Mycena s.s.) driven by repeated elements and novel gene families across ecological guilds.</title>
        <authorList>
            <consortium name="Lawrence Berkeley National Laboratory"/>
            <person name="Harder C.B."/>
            <person name="Miyauchi S."/>
            <person name="Viragh M."/>
            <person name="Kuo A."/>
            <person name="Thoen E."/>
            <person name="Andreopoulos B."/>
            <person name="Lu D."/>
            <person name="Skrede I."/>
            <person name="Drula E."/>
            <person name="Henrissat B."/>
            <person name="Morin E."/>
            <person name="Kohler A."/>
            <person name="Barry K."/>
            <person name="LaButti K."/>
            <person name="Morin E."/>
            <person name="Salamov A."/>
            <person name="Lipzen A."/>
            <person name="Mereny Z."/>
            <person name="Hegedus B."/>
            <person name="Baldrian P."/>
            <person name="Stursova M."/>
            <person name="Weitz H."/>
            <person name="Taylor A."/>
            <person name="Grigoriev I.V."/>
            <person name="Nagy L.G."/>
            <person name="Martin F."/>
            <person name="Kauserud H."/>
        </authorList>
    </citation>
    <scope>NUCLEOTIDE SEQUENCE</scope>
    <source>
        <strain evidence="2">CBHHK182m</strain>
    </source>
</reference>
<keyword evidence="1" id="KW-0732">Signal</keyword>
<comment type="caution">
    <text evidence="2">The sequence shown here is derived from an EMBL/GenBank/DDBJ whole genome shotgun (WGS) entry which is preliminary data.</text>
</comment>
<accession>A0AAD7MKT7</accession>
<evidence type="ECO:0000313" key="3">
    <source>
        <dbReference type="Proteomes" id="UP001215598"/>
    </source>
</evidence>
<feature type="chain" id="PRO_5042263328" evidence="1">
    <location>
        <begin position="20"/>
        <end position="145"/>
    </location>
</feature>
<dbReference type="EMBL" id="JARKIB010000222">
    <property type="protein sequence ID" value="KAJ7722190.1"/>
    <property type="molecule type" value="Genomic_DNA"/>
</dbReference>
<dbReference type="Proteomes" id="UP001215598">
    <property type="component" value="Unassembled WGS sequence"/>
</dbReference>
<evidence type="ECO:0000256" key="1">
    <source>
        <dbReference type="SAM" id="SignalP"/>
    </source>
</evidence>
<protein>
    <submittedName>
        <fullName evidence="2">Uncharacterized protein</fullName>
    </submittedName>
</protein>
<gene>
    <name evidence="2" type="ORF">B0H16DRAFT_1600910</name>
</gene>
<sequence length="145" mass="15708">MQFFTSFVLSALLIATASAQRGLAARNCTDDAAALTPLDVWAETHLSAVVHATNPDEVAAAFDAFWSGKVWIAFNGVATSAADYHARRITQGFTVTLDIIYSSSAKGFSEILPILASHPTHISRRPTVRTPDNSRSYFRVTVYGT</sequence>
<dbReference type="AlphaFoldDB" id="A0AAD7MKT7"/>